<proteinExistence type="predicted"/>
<keyword evidence="1" id="KW-0175">Coiled coil</keyword>
<comment type="caution">
    <text evidence="2">The sequence shown here is derived from an EMBL/GenBank/DDBJ whole genome shotgun (WGS) entry which is preliminary data.</text>
</comment>
<dbReference type="EMBL" id="JBHSOJ010000003">
    <property type="protein sequence ID" value="MFC5630134.1"/>
    <property type="molecule type" value="Genomic_DNA"/>
</dbReference>
<evidence type="ECO:0000313" key="3">
    <source>
        <dbReference type="Proteomes" id="UP001596110"/>
    </source>
</evidence>
<keyword evidence="3" id="KW-1185">Reference proteome</keyword>
<sequence length="123" mass="14359">MTAKIKLSTDNNIIPFDFGVFVLNFERSDEKSEFLTHKSEELKEKAEKVNENGTEWEIRKELKELLDEFFGSMFDTDAPAKIYEACGKNTISYLKAFLQVANEMQKIQTKEQNDEDFLKYLAE</sequence>
<gene>
    <name evidence="2" type="ORF">ACFPQ3_00575</name>
</gene>
<dbReference type="Proteomes" id="UP001596110">
    <property type="component" value="Unassembled WGS sequence"/>
</dbReference>
<name>A0ABW0UBL9_9STRE</name>
<dbReference type="RefSeq" id="WP_156806758.1">
    <property type="nucleotide sequence ID" value="NZ_JBHSOJ010000003.1"/>
</dbReference>
<feature type="coiled-coil region" evidence="1">
    <location>
        <begin position="32"/>
        <end position="59"/>
    </location>
</feature>
<evidence type="ECO:0000313" key="2">
    <source>
        <dbReference type="EMBL" id="MFC5630134.1"/>
    </source>
</evidence>
<organism evidence="2 3">
    <name type="scientific">Streptococcus caledonicus</name>
    <dbReference type="NCBI Taxonomy" id="2614158"/>
    <lineage>
        <taxon>Bacteria</taxon>
        <taxon>Bacillati</taxon>
        <taxon>Bacillota</taxon>
        <taxon>Bacilli</taxon>
        <taxon>Lactobacillales</taxon>
        <taxon>Streptococcaceae</taxon>
        <taxon>Streptococcus</taxon>
    </lineage>
</organism>
<accession>A0ABW0UBL9</accession>
<evidence type="ECO:0000256" key="1">
    <source>
        <dbReference type="SAM" id="Coils"/>
    </source>
</evidence>
<protein>
    <recommendedName>
        <fullName evidence="4">Phage protein</fullName>
    </recommendedName>
</protein>
<evidence type="ECO:0008006" key="4">
    <source>
        <dbReference type="Google" id="ProtNLM"/>
    </source>
</evidence>
<reference evidence="3" key="1">
    <citation type="journal article" date="2019" name="Int. J. Syst. Evol. Microbiol.">
        <title>The Global Catalogue of Microorganisms (GCM) 10K type strain sequencing project: providing services to taxonomists for standard genome sequencing and annotation.</title>
        <authorList>
            <consortium name="The Broad Institute Genomics Platform"/>
            <consortium name="The Broad Institute Genome Sequencing Center for Infectious Disease"/>
            <person name="Wu L."/>
            <person name="Ma J."/>
        </authorList>
    </citation>
    <scope>NUCLEOTIDE SEQUENCE [LARGE SCALE GENOMIC DNA]</scope>
    <source>
        <strain evidence="3">DT43</strain>
    </source>
</reference>